<name>A0A090EPL0_MESPL</name>
<evidence type="ECO:0000313" key="1">
    <source>
        <dbReference type="EMBL" id="CDX30724.1"/>
    </source>
</evidence>
<sequence length="64" mass="7392">MTFSLARRGGWRTLLASVFLLDWSRSEKLRLALIQRNPVLSVCEPGHNMDVHLQVWRTATQCPQ</sequence>
<dbReference type="Proteomes" id="UP000046373">
    <property type="component" value="Unassembled WGS sequence"/>
</dbReference>
<proteinExistence type="predicted"/>
<gene>
    <name evidence="1" type="ORF">MPLDJ20_140015</name>
</gene>
<protein>
    <submittedName>
        <fullName evidence="1">Uncharacterized protein</fullName>
    </submittedName>
</protein>
<evidence type="ECO:0000313" key="2">
    <source>
        <dbReference type="Proteomes" id="UP000046373"/>
    </source>
</evidence>
<accession>A0A090EPL0</accession>
<organism evidence="1 2">
    <name type="scientific">Mesorhizobium plurifarium</name>
    <dbReference type="NCBI Taxonomy" id="69974"/>
    <lineage>
        <taxon>Bacteria</taxon>
        <taxon>Pseudomonadati</taxon>
        <taxon>Pseudomonadota</taxon>
        <taxon>Alphaproteobacteria</taxon>
        <taxon>Hyphomicrobiales</taxon>
        <taxon>Phyllobacteriaceae</taxon>
        <taxon>Mesorhizobium</taxon>
    </lineage>
</organism>
<reference evidence="1 2" key="1">
    <citation type="submission" date="2014-08" db="EMBL/GenBank/DDBJ databases">
        <authorList>
            <person name="Moulin Lionel"/>
        </authorList>
    </citation>
    <scope>NUCLEOTIDE SEQUENCE [LARGE SCALE GENOMIC DNA]</scope>
</reference>
<dbReference type="AlphaFoldDB" id="A0A090EPL0"/>
<dbReference type="EMBL" id="CCNB01000006">
    <property type="protein sequence ID" value="CDX30724.1"/>
    <property type="molecule type" value="Genomic_DNA"/>
</dbReference>